<evidence type="ECO:0000256" key="4">
    <source>
        <dbReference type="ARBA" id="ARBA00023125"/>
    </source>
</evidence>
<keyword evidence="3" id="KW-0805">Transcription regulation</keyword>
<evidence type="ECO:0000256" key="2">
    <source>
        <dbReference type="ARBA" id="ARBA00022723"/>
    </source>
</evidence>
<dbReference type="CDD" id="cd12148">
    <property type="entry name" value="fungal_TF_MHR"/>
    <property type="match status" value="1"/>
</dbReference>
<organism evidence="9 10">
    <name type="scientific">Aspergillus pseudodeflectus</name>
    <dbReference type="NCBI Taxonomy" id="176178"/>
    <lineage>
        <taxon>Eukaryota</taxon>
        <taxon>Fungi</taxon>
        <taxon>Dikarya</taxon>
        <taxon>Ascomycota</taxon>
        <taxon>Pezizomycotina</taxon>
        <taxon>Eurotiomycetes</taxon>
        <taxon>Eurotiomycetidae</taxon>
        <taxon>Eurotiales</taxon>
        <taxon>Aspergillaceae</taxon>
        <taxon>Aspergillus</taxon>
        <taxon>Aspergillus subgen. Nidulantes</taxon>
    </lineage>
</organism>
<dbReference type="RefSeq" id="XP_070901830.1">
    <property type="nucleotide sequence ID" value="XM_071042771.1"/>
</dbReference>
<evidence type="ECO:0000256" key="7">
    <source>
        <dbReference type="SAM" id="MobiDB-lite"/>
    </source>
</evidence>
<evidence type="ECO:0000313" key="10">
    <source>
        <dbReference type="Proteomes" id="UP001610444"/>
    </source>
</evidence>
<dbReference type="PROSITE" id="PS00463">
    <property type="entry name" value="ZN2_CY6_FUNGAL_1"/>
    <property type="match status" value="1"/>
</dbReference>
<feature type="domain" description="Zn(2)-C6 fungal-type" evidence="8">
    <location>
        <begin position="46"/>
        <end position="76"/>
    </location>
</feature>
<accession>A0ABR4KSB5</accession>
<comment type="caution">
    <text evidence="9">The sequence shown here is derived from an EMBL/GenBank/DDBJ whole genome shotgun (WGS) entry which is preliminary data.</text>
</comment>
<name>A0ABR4KSB5_9EURO</name>
<dbReference type="InterPro" id="IPR050613">
    <property type="entry name" value="Sec_Metabolite_Reg"/>
</dbReference>
<evidence type="ECO:0000256" key="6">
    <source>
        <dbReference type="ARBA" id="ARBA00023242"/>
    </source>
</evidence>
<keyword evidence="6" id="KW-0539">Nucleus</keyword>
<dbReference type="CDD" id="cd00067">
    <property type="entry name" value="GAL4"/>
    <property type="match status" value="1"/>
</dbReference>
<dbReference type="Proteomes" id="UP001610444">
    <property type="component" value="Unassembled WGS sequence"/>
</dbReference>
<reference evidence="9 10" key="1">
    <citation type="submission" date="2024-07" db="EMBL/GenBank/DDBJ databases">
        <title>Section-level genome sequencing and comparative genomics of Aspergillus sections Usti and Cavernicolus.</title>
        <authorList>
            <consortium name="Lawrence Berkeley National Laboratory"/>
            <person name="Nybo J.L."/>
            <person name="Vesth T.C."/>
            <person name="Theobald S."/>
            <person name="Frisvad J.C."/>
            <person name="Larsen T.O."/>
            <person name="Kjaerboelling I."/>
            <person name="Rothschild-Mancinelli K."/>
            <person name="Lyhne E.K."/>
            <person name="Kogle M.E."/>
            <person name="Barry K."/>
            <person name="Clum A."/>
            <person name="Na H."/>
            <person name="Ledsgaard L."/>
            <person name="Lin J."/>
            <person name="Lipzen A."/>
            <person name="Kuo A."/>
            <person name="Riley R."/>
            <person name="Mondo S."/>
            <person name="LaButti K."/>
            <person name="Haridas S."/>
            <person name="Pangalinan J."/>
            <person name="Salamov A.A."/>
            <person name="Simmons B.A."/>
            <person name="Magnuson J.K."/>
            <person name="Chen J."/>
            <person name="Drula E."/>
            <person name="Henrissat B."/>
            <person name="Wiebenga A."/>
            <person name="Lubbers R.J."/>
            <person name="Gomes A.C."/>
            <person name="Macurrencykelacurrency M.R."/>
            <person name="Stajich J."/>
            <person name="Grigoriev I.V."/>
            <person name="Mortensen U.H."/>
            <person name="De vries R.P."/>
            <person name="Baker S.E."/>
            <person name="Andersen M.R."/>
        </authorList>
    </citation>
    <scope>NUCLEOTIDE SEQUENCE [LARGE SCALE GENOMIC DNA]</scope>
    <source>
        <strain evidence="9 10">CBS 756.74</strain>
    </source>
</reference>
<dbReference type="EMBL" id="JBFXLR010000010">
    <property type="protein sequence ID" value="KAL2855174.1"/>
    <property type="molecule type" value="Genomic_DNA"/>
</dbReference>
<dbReference type="GeneID" id="98157935"/>
<dbReference type="PANTHER" id="PTHR31001:SF40">
    <property type="entry name" value="ZN(II)2CYS6 TRANSCRIPTION FACTOR (EUROFUNG)"/>
    <property type="match status" value="1"/>
</dbReference>
<dbReference type="SMART" id="SM00066">
    <property type="entry name" value="GAL4"/>
    <property type="match status" value="1"/>
</dbReference>
<feature type="region of interest" description="Disordered" evidence="7">
    <location>
        <begin position="150"/>
        <end position="171"/>
    </location>
</feature>
<keyword evidence="10" id="KW-1185">Reference proteome</keyword>
<sequence length="594" mass="66266">MASGNEQGGSLAKVLDHSASPPSNASPFLRLHLNRPRLARNRDVQSCEQCRSRKIKCDRAKPHCRCCNTYGRSCIYRPKAVERKQQKKAMGSVTTPEEKCVSAGFPNQHSSGSPDEKQTIPFNQAGHLKASDDGRLRYYSSSSWVAGVEESNTSPCDRHDTPLPASNGRDILPESLPRTSKDFIYLVDVDQLIAWYAKYCHFWFPFVDCNKVTAAVHEQRSHGCSEPGAVTLIAAICYTATRSIKASGSTNSWCSFPSSFWKEVTTQLLAESGYPSRPNLNTVRAAFFLAIPSMAERHSHPDPSSVSILVRSAQSLGLHREPLYFQLSAHDAEVSRIIWWSVRGLDITYAISHGLPPLIHPTTTDVRSVDCGYVSERKLLGAVAQTTELISKALHCIYSVSQPTLRDIKQLGEEAEKIYAKEISENHNSHMDPLQSFVALSRMMCCCKMMMILHQPYLRTSQWPRESRLKALISCQDYVSGFVTGATDESLAPYRWVLDHFDVIHACAIILQDLIQNRHSPESSSLRSVVDVCFSTFSKGYHPVWTQLESLRFKAWAANGWPVNSLGRGISVSDTSLADYDPLFASFPWEGLAI</sequence>
<dbReference type="InterPro" id="IPR007219">
    <property type="entry name" value="XnlR_reg_dom"/>
</dbReference>
<evidence type="ECO:0000256" key="5">
    <source>
        <dbReference type="ARBA" id="ARBA00023163"/>
    </source>
</evidence>
<gene>
    <name evidence="9" type="ORF">BJX68DRAFT_253770</name>
</gene>
<evidence type="ECO:0000256" key="1">
    <source>
        <dbReference type="ARBA" id="ARBA00004123"/>
    </source>
</evidence>
<evidence type="ECO:0000259" key="8">
    <source>
        <dbReference type="PROSITE" id="PS50048"/>
    </source>
</evidence>
<protein>
    <recommendedName>
        <fullName evidence="8">Zn(2)-C6 fungal-type domain-containing protein</fullName>
    </recommendedName>
</protein>
<evidence type="ECO:0000313" key="9">
    <source>
        <dbReference type="EMBL" id="KAL2855174.1"/>
    </source>
</evidence>
<dbReference type="InterPro" id="IPR036864">
    <property type="entry name" value="Zn2-C6_fun-type_DNA-bd_sf"/>
</dbReference>
<keyword evidence="2" id="KW-0479">Metal-binding</keyword>
<comment type="subcellular location">
    <subcellularLocation>
        <location evidence="1">Nucleus</location>
    </subcellularLocation>
</comment>
<keyword evidence="4" id="KW-0238">DNA-binding</keyword>
<keyword evidence="5" id="KW-0804">Transcription</keyword>
<dbReference type="PANTHER" id="PTHR31001">
    <property type="entry name" value="UNCHARACTERIZED TRANSCRIPTIONAL REGULATORY PROTEIN"/>
    <property type="match status" value="1"/>
</dbReference>
<dbReference type="SUPFAM" id="SSF57701">
    <property type="entry name" value="Zn2/Cys6 DNA-binding domain"/>
    <property type="match status" value="1"/>
</dbReference>
<dbReference type="Gene3D" id="4.10.240.10">
    <property type="entry name" value="Zn(2)-C6 fungal-type DNA-binding domain"/>
    <property type="match status" value="1"/>
</dbReference>
<feature type="region of interest" description="Disordered" evidence="7">
    <location>
        <begin position="1"/>
        <end position="28"/>
    </location>
</feature>
<evidence type="ECO:0000256" key="3">
    <source>
        <dbReference type="ARBA" id="ARBA00023015"/>
    </source>
</evidence>
<proteinExistence type="predicted"/>
<dbReference type="PROSITE" id="PS50048">
    <property type="entry name" value="ZN2_CY6_FUNGAL_2"/>
    <property type="match status" value="1"/>
</dbReference>
<dbReference type="Pfam" id="PF00172">
    <property type="entry name" value="Zn_clus"/>
    <property type="match status" value="1"/>
</dbReference>
<dbReference type="InterPro" id="IPR001138">
    <property type="entry name" value="Zn2Cys6_DnaBD"/>
</dbReference>
<dbReference type="Pfam" id="PF04082">
    <property type="entry name" value="Fungal_trans"/>
    <property type="match status" value="1"/>
</dbReference>